<keyword evidence="5" id="KW-0472">Membrane</keyword>
<accession>A0ABQ9IGF7</accession>
<evidence type="ECO:0000256" key="4">
    <source>
        <dbReference type="ARBA" id="ARBA00022989"/>
    </source>
</evidence>
<sequence>MAALGDVIYRPEFQLKRHESAFLLVAPSSAHAVQEKRLMEIAQYRVLLADLEQWLTNVPIFSRAVDCSSLAAIQGEIIHHQALGRDLEQREMQLSELAELCAKLQSYPDVQHLASELSDQLRLLEDTLKDAGITLRSRLDALQESLKIEECKEEQVVLPPSQVQEGSPVSGARRELLVLNFLTPHEILEDFVFVDNPDLELLPTGEHADGNKSEIDEEESLSAISFPTSPLEHEDDTIESNASPIPVEEVSFPIHTQQVPDEIAVFKTTEIASQTGDSLLEHLKPTLQQVTSKDVGTTCVPSVDVATSAIIADVQKGNIKVMQKTYGDEETIEVATRQSVDISPIVQLDSQKLVLPEAKQDEELLVQVKYKGKAEDTDRETTSELNITHTMPQSFETMIVDPEDTTTEVIVDADGTKRIIVRKVRRTTVSVQQHQPSQIGVTNISTVVLPEDNVEPDHQVAFSKVVLTGQQETALHNQPDDSKVVTTSKTYIGQIVAGIPGEEVVVSEFSSDPQHETITYHSLSPSECGKFSPSTLLLMGFKSHDQIPEDDLTGENLHKDGKYFQSASSVQAVVQQVTRKTVRKVRRVIRHVTVIDGQEHVTEEIVEEPEEIEVTQEGIPRVNIEIKQGKTAPEDIPKEFSLHSLHTSPVIEEITDEIQNRDGDTNEQVSHQDKISDRPVLYKQYDTDTADKTDKIESLIEVTPEITGTVRVHKTKKIKTKGSTQKHDIRGVPHLTTIADTEVDKKNYKVVSGKNSKNDVAQEIVDIQENLKHVEQESPITAVEETEISPLGMIPITNNGIITSKVLTNEDCDKKVMDETVDFPNEAEYLDDNPVKSDVGANDLSPITHVVCTTKRKIIRKVVTDKEGKETLTEEVVELPDEVEAVEGYPILTTVEETQTSPITSVVHTTKKKIIRKVVIGSDGKENVTEEVVELPDEYEHLQGPLAVTDIGGDMTSPINQVVRTTKKRIIRKVVIGKDGNETVSEKVVELPEEVEAVEGYPILTTVEETQTSPITSVVHTTTKKIIHKVVIGSDGKENVTEEVVDLPDEYEHLQGPLAVTDVGGDKISPITQVVRTKKKRIIRKVVIGKDGKETLSEEMVELPDEVEAVEGYPILTTFEETQTSPITSVVHTTKKKIIRKVVIGSDGQEKVTEEVVDLPDEYEHLQGPLAITDIGGYMTSPINQVFRTTKKRIIRNIVIGKDGKETVSEEVVELPDEVEAKRIIRKVVIGKDGKETVSEEMVELPDEDEHEEWSLAVTDVGGDERPPVAHAVRPTKKESLVKAFGVTDIGGDMTSPINQVSTKEKNIPKVVIGKDGKETVSRKWLNCMMKMNTKMVFGSDRVGGDERPQLPMRFANQKGITVKGYPVLTTVEETQTLPITRVVHTTKKKIIRKVVIGSDGKENVTEDVVDLPDEYEPTRAFGEKNIRKVVIGKDGKETVSEEMVELPDEVEAEKVININNMIGKDGKETVSEEVVELPDEVEAVEGYPIFTTVEESQTSPITRVVHTTKKKIIRKVVIGSDGEEKVTEEVVDLPDEYEHLQGPLAVTDVGGDKISPITQVVRTKKKIIIRKVVIGKDGKETVSEEMVELPDEVEAVEGYPILTTVEETQTSPITSVVHTTKKKIIRKVVIGSDGQEKVTEEVVDLPDEYEHLQGPLAVTDVGGNERPPVAHLICPTKKRITSKVVIGKDGKETVSEETVELPDEYEHLQGPLAVTDVGGNERPPVAHLICPTKKRITSKVVIGKDGKETVSEEMVELPDEVKNLEGYPILKTVEESQTSPITRVVHTTKKKIIRKVVIGSDGKEKVVEEVVDLPDGDEHLTDYTGLSFEGSDTSSISNIDEPSPLTGIIPSLRDGSYCNTEFVKDCNQIVPEDVFSVHQQVNFKGKLMSPNGVDSVIKPVSATADGVYFLPGHFDSSCDPNDDNMSQSSPVKNFQTVEISLDVRDKLDRKTTTKSGDKIMQSSDTVEPVVSGSFKTEENVIVGMPSADKWVDPNQKMMMENMFVQLPGPVVTSLTFINEERKAYAPHFHEKLDDINNFRKLSEGKDAHDDSIVQSVQPCDLPVIDKMMIPKSDPNLRSSQELRKPDTTPNITEVDIVKSAEEIVKSPITPGSDNKTDDFSLETSLAESTEIILPSSGSSNTTKPTEQEIIFFEPSPLMYSEIESEKSRDLGYEPEDKTLNEVSLIEDDKKKSKRKRKRKQKLKAHYVEESSSALPKLNTEFPVDTCNVTSPGLSDSVSTSPVLHSSTDSPFEGGVTSISDVERKGQKRKRERSEDVGQIVLLANSEVKTLVPSENDTNAQQYNVITSKDLEEKVSISSPSNHVKQFSDKLPVSETVAQFLQMENQFSQPFIQDPPLKDKVEEKLTLDECVQTITPEVTLQDKITSDFSIQTQQEELRPVTEESIQTVTPEPCKAQVVKTMDISMQSEPAHVLEEFAQTVTPEALPETKEESVQSESAQVCEESAQTMTPEVPRAQNAETVETSMQAEITPLLDESAQTITPEALVETVETSVQAEQATVLEEFVQTVTPEASIPDIVEMVETSSQAEPVSIHEESAQTTTPETLLETTETSVQAEPTSVHEECAQTLTPETCVETLESSTQAEQTIVHEVSAQTKTPDALLETMEISVQSEPTAVREIFAQTVTPEAPMLNTVETTETSMQAGPGAVHEESAQTMTPEPFVESKDTSMQVESTDLREEYAQTVTPELSISSVEMVENSVQVDATPQHEECAQTVPPEALIVDDVETAEISVQVEPASVHEEFAQTVEPETVTVETNDCVVQTKTDEIVPVREESAQTSPEPKEFAQTMKMQLIKTVDTTDVCSQTSNENPETKDGSIQTTIENVSTLETHAQTVKEELTPTNEGSAQTIISEVQKHEKAEISEISTQTPKEEVTTSSSEYAQIPSKERIKMLDIETSDADCQVLKDDLTHVQDVYSQTLSSEAPVAVQAAIQTRKESITPTSEVYSQTVSEYTKHSMESNDYMTKQVSYPLQEKKSQTLKSDPLEKEKHNFPTSDVSMQTRPVLVREFSEDRVPSSSSDEPYEVHVETSVTVTPSSISQWSLRYNQGKWEHMTPVDQMETFTVIEPSKSSRDYEEQVISGATPITGEFGGQDTQEDSFMEKCSGGYKKLFERDSIPDKSIKESIHQFIISEKAVSDYDVQPRIIKPVKTNIEENDDSPKEYVHDCASKPGDKFEYSSPSSDVGHTEIEVISSASVISNFPDSPVSTTHYETSSSESFPEITDLKNKGKQFKTTEGDDKLPFQIEVSNKIEMPELKKEVTVGDNPILTESAADKKSKKSKKGSKKQKAPAGKTKGAKHGPEYLHFSDIVSTEESFPTDLRPSYSDVTKHSLKADSERNKEGSYLLIASESQKVHHVESKKEHPSKRDLLQHNDVIKTTGEPELVRDNLITHIDVALKEMKPDNQNAVVVEPHELLKTDDKKSLQESFGVDENLPVIATEAVEPQENLEKYTKPVQLSDEQVLVKWHTGTTEITEHVRNLQNMRKATPITSVLYVASIQDNTDERPAEQRTSELQTNLAVLQNAVEKRDVVVVKRTIITTVETITTWLETIEYRVYLKQQQTKSVPMVDHAKDFGLLKQEMDCIEEGVNALGSMLNSAEEICNEDDKMTMKEYLSSLHKHVKAIEEVTQENEEQTAKDLKRWEEFLNGVNNISVLVEELKQRLEEVLESESSAHCKFQELDKIEASNRGHKVKISLLLATARGLMNDFPGHEVPPEIYCAHEMTHSIDHTIGLERERLLQFLSLADEYVQTLNEFAQIIDVADALVESTILVVSLEHLQEEMQKHRKFFVNLSHCRGILESLEGNLDPETRALHSELHQLLHHRASAILDKAAGRAQQMALAASRWTVLEQGMKEEQGWLQVAHQRVPDLQTVKSSDYDQYISLYQAKEHAAAAPAPPSTGFIPTGLETRGHGYAVLFARQ</sequence>
<evidence type="ECO:0000256" key="7">
    <source>
        <dbReference type="SAM" id="MobiDB-lite"/>
    </source>
</evidence>
<comment type="subcellular location">
    <subcellularLocation>
        <location evidence="1">Membrane</location>
    </subcellularLocation>
</comment>
<comment type="caution">
    <text evidence="8">The sequence shown here is derived from an EMBL/GenBank/DDBJ whole genome shotgun (WGS) entry which is preliminary data.</text>
</comment>
<dbReference type="SUPFAM" id="SSF46966">
    <property type="entry name" value="Spectrin repeat"/>
    <property type="match status" value="1"/>
</dbReference>
<evidence type="ECO:0000256" key="1">
    <source>
        <dbReference type="ARBA" id="ARBA00004370"/>
    </source>
</evidence>
<feature type="region of interest" description="Disordered" evidence="7">
    <location>
        <begin position="2233"/>
        <end position="2274"/>
    </location>
</feature>
<dbReference type="EMBL" id="JARBHB010000001">
    <property type="protein sequence ID" value="KAJ8895768.1"/>
    <property type="molecule type" value="Genomic_DNA"/>
</dbReference>
<feature type="coiled-coil region" evidence="6">
    <location>
        <begin position="3636"/>
        <end position="3688"/>
    </location>
</feature>
<feature type="compositionally biased region" description="Polar residues" evidence="7">
    <location>
        <begin position="2233"/>
        <end position="2250"/>
    </location>
</feature>
<feature type="region of interest" description="Disordered" evidence="7">
    <location>
        <begin position="3286"/>
        <end position="3320"/>
    </location>
</feature>
<evidence type="ECO:0000256" key="2">
    <source>
        <dbReference type="ARBA" id="ARBA00022692"/>
    </source>
</evidence>
<dbReference type="PANTHER" id="PTHR47535:SF10">
    <property type="entry name" value="MUSCLE-SPECIFIC PROTEIN 300 KDA"/>
    <property type="match status" value="1"/>
</dbReference>
<evidence type="ECO:0000256" key="3">
    <source>
        <dbReference type="ARBA" id="ARBA00022737"/>
    </source>
</evidence>
<dbReference type="InterPro" id="IPR052403">
    <property type="entry name" value="LINC-complex_assoc"/>
</dbReference>
<organism evidence="8 9">
    <name type="scientific">Dryococelus australis</name>
    <dbReference type="NCBI Taxonomy" id="614101"/>
    <lineage>
        <taxon>Eukaryota</taxon>
        <taxon>Metazoa</taxon>
        <taxon>Ecdysozoa</taxon>
        <taxon>Arthropoda</taxon>
        <taxon>Hexapoda</taxon>
        <taxon>Insecta</taxon>
        <taxon>Pterygota</taxon>
        <taxon>Neoptera</taxon>
        <taxon>Polyneoptera</taxon>
        <taxon>Phasmatodea</taxon>
        <taxon>Verophasmatodea</taxon>
        <taxon>Anareolatae</taxon>
        <taxon>Phasmatidae</taxon>
        <taxon>Eurycanthinae</taxon>
        <taxon>Dryococelus</taxon>
    </lineage>
</organism>
<keyword evidence="4" id="KW-1133">Transmembrane helix</keyword>
<keyword evidence="2" id="KW-0812">Transmembrane</keyword>
<dbReference type="PANTHER" id="PTHR47535">
    <property type="entry name" value="MUSCLE-SPECIFIC PROTEIN 300 KDA, ISOFORM G"/>
    <property type="match status" value="1"/>
</dbReference>
<evidence type="ECO:0000313" key="8">
    <source>
        <dbReference type="EMBL" id="KAJ8895768.1"/>
    </source>
</evidence>
<feature type="compositionally biased region" description="Basic residues" evidence="7">
    <location>
        <begin position="2192"/>
        <end position="2205"/>
    </location>
</feature>
<proteinExistence type="predicted"/>
<reference evidence="8 9" key="1">
    <citation type="submission" date="2023-02" db="EMBL/GenBank/DDBJ databases">
        <title>LHISI_Scaffold_Assembly.</title>
        <authorList>
            <person name="Stuart O.P."/>
            <person name="Cleave R."/>
            <person name="Magrath M.J.L."/>
            <person name="Mikheyev A.S."/>
        </authorList>
    </citation>
    <scope>NUCLEOTIDE SEQUENCE [LARGE SCALE GENOMIC DNA]</scope>
    <source>
        <strain evidence="8">Daus_M_001</strain>
        <tissue evidence="8">Leg muscle</tissue>
    </source>
</reference>
<evidence type="ECO:0000256" key="6">
    <source>
        <dbReference type="SAM" id="Coils"/>
    </source>
</evidence>
<dbReference type="Proteomes" id="UP001159363">
    <property type="component" value="Chromosome 1"/>
</dbReference>
<keyword evidence="3" id="KW-0677">Repeat</keyword>
<protein>
    <submittedName>
        <fullName evidence="8">Uncharacterized protein</fullName>
    </submittedName>
</protein>
<name>A0ABQ9IGF7_9NEOP</name>
<gene>
    <name evidence="8" type="ORF">PR048_001106</name>
</gene>
<feature type="region of interest" description="Disordered" evidence="7">
    <location>
        <begin position="2184"/>
        <end position="2212"/>
    </location>
</feature>
<evidence type="ECO:0000313" key="9">
    <source>
        <dbReference type="Proteomes" id="UP001159363"/>
    </source>
</evidence>
<evidence type="ECO:0000256" key="5">
    <source>
        <dbReference type="ARBA" id="ARBA00023136"/>
    </source>
</evidence>
<keyword evidence="6" id="KW-0175">Coiled coil</keyword>
<keyword evidence="9" id="KW-1185">Reference proteome</keyword>
<feature type="compositionally biased region" description="Basic residues" evidence="7">
    <location>
        <begin position="3295"/>
        <end position="3307"/>
    </location>
</feature>